<feature type="compositionally biased region" description="Acidic residues" evidence="1">
    <location>
        <begin position="289"/>
        <end position="299"/>
    </location>
</feature>
<feature type="transmembrane region" description="Helical" evidence="2">
    <location>
        <begin position="147"/>
        <end position="177"/>
    </location>
</feature>
<evidence type="ECO:0000256" key="2">
    <source>
        <dbReference type="SAM" id="Phobius"/>
    </source>
</evidence>
<feature type="region of interest" description="Disordered" evidence="1">
    <location>
        <begin position="275"/>
        <end position="304"/>
    </location>
</feature>
<keyword evidence="2" id="KW-1133">Transmembrane helix</keyword>
<dbReference type="RefSeq" id="WP_115842747.1">
    <property type="nucleotide sequence ID" value="NZ_CP183976.1"/>
</dbReference>
<keyword evidence="4" id="KW-1185">Reference proteome</keyword>
<evidence type="ECO:0000313" key="4">
    <source>
        <dbReference type="Proteomes" id="UP000256829"/>
    </source>
</evidence>
<name>A0A3D8VBM7_9GAMM</name>
<feature type="compositionally biased region" description="Basic and acidic residues" evidence="1">
    <location>
        <begin position="450"/>
        <end position="461"/>
    </location>
</feature>
<dbReference type="EMBL" id="QTJR01000007">
    <property type="protein sequence ID" value="RDY66826.1"/>
    <property type="molecule type" value="Genomic_DNA"/>
</dbReference>
<evidence type="ECO:0000313" key="3">
    <source>
        <dbReference type="EMBL" id="RDY66826.1"/>
    </source>
</evidence>
<accession>A0A3D8VBM7</accession>
<dbReference type="AlphaFoldDB" id="A0A3D8VBM7"/>
<feature type="region of interest" description="Disordered" evidence="1">
    <location>
        <begin position="450"/>
        <end position="470"/>
    </location>
</feature>
<organism evidence="3 4">
    <name type="scientific">Lysobacter soli</name>
    <dbReference type="NCBI Taxonomy" id="453783"/>
    <lineage>
        <taxon>Bacteria</taxon>
        <taxon>Pseudomonadati</taxon>
        <taxon>Pseudomonadota</taxon>
        <taxon>Gammaproteobacteria</taxon>
        <taxon>Lysobacterales</taxon>
        <taxon>Lysobacteraceae</taxon>
        <taxon>Lysobacter</taxon>
    </lineage>
</organism>
<reference evidence="3 4" key="1">
    <citation type="submission" date="2018-08" db="EMBL/GenBank/DDBJ databases">
        <title>Lysobacter soli KCTC 22011, whole genome shotgun sequence.</title>
        <authorList>
            <person name="Zhang X."/>
            <person name="Feng G."/>
            <person name="Zhu H."/>
        </authorList>
    </citation>
    <scope>NUCLEOTIDE SEQUENCE [LARGE SCALE GENOMIC DNA]</scope>
    <source>
        <strain evidence="3 4">KCTC 22011</strain>
    </source>
</reference>
<keyword evidence="2" id="KW-0812">Transmembrane</keyword>
<sequence length="578" mass="63672">MKIESLTVALRPRTAWEAVELGTALVRRHAGAIWKPWLLLTLPVFVLFNALAWTIDALWLAGLLMWWLKPVFDRIPLFVLSRAVFGDVPTTRQTIAAQRNWGLSWLPGYLLWRRLSPLRSLNLPVDFLEGARGSDARERRRALGAPVHGVGVLVTTVCLHFELAVHLGLASMAIVFVPDEYLREVFERAWATLKEAPAWLSLLSNALAWIASGLIEPFYVGAGFGLYLNRRTEVEAWDIELAFRRLRDRLLRGATPLLLLCALGIAFAPGTVRAQDADDSQDTESVADQTEDAEQDEDEAPRVTLEQVFGRVADESGLRDGVNAQMTPQPAPPPTVVTPGGEGAGGAARGSGAGRPLAGDGGLRRAVGKAYEDPTVSPKRKVVTWKKRDAKKPEPKKVDPPPLGWLGETIATIGEFGLWIVFAALLVVLAITAPKWLAWFRGGLARAGREEDEIRRDRADEPPPPLPEDIPSAIRRLWREGREREALAMLYRASVETMVARTQAVLVPGATEAEVLRASRKLPRGEDRDAFARAVRTWQYAAYAHSFPAGGDFELLLDDLASRFGWSPSARNESSVPA</sequence>
<feature type="transmembrane region" description="Helical" evidence="2">
    <location>
        <begin position="250"/>
        <end position="268"/>
    </location>
</feature>
<feature type="transmembrane region" description="Helical" evidence="2">
    <location>
        <begin position="206"/>
        <end position="229"/>
    </location>
</feature>
<gene>
    <name evidence="3" type="ORF">DX912_11990</name>
</gene>
<feature type="transmembrane region" description="Helical" evidence="2">
    <location>
        <begin position="416"/>
        <end position="439"/>
    </location>
</feature>
<dbReference type="Proteomes" id="UP000256829">
    <property type="component" value="Unassembled WGS sequence"/>
</dbReference>
<comment type="caution">
    <text evidence="3">The sequence shown here is derived from an EMBL/GenBank/DDBJ whole genome shotgun (WGS) entry which is preliminary data.</text>
</comment>
<feature type="region of interest" description="Disordered" evidence="1">
    <location>
        <begin position="321"/>
        <end position="361"/>
    </location>
</feature>
<protein>
    <submittedName>
        <fullName evidence="3">DUF4129 domain-containing protein</fullName>
    </submittedName>
</protein>
<keyword evidence="2" id="KW-0472">Membrane</keyword>
<proteinExistence type="predicted"/>
<feature type="compositionally biased region" description="Gly residues" evidence="1">
    <location>
        <begin position="340"/>
        <end position="353"/>
    </location>
</feature>
<evidence type="ECO:0000256" key="1">
    <source>
        <dbReference type="SAM" id="MobiDB-lite"/>
    </source>
</evidence>
<feature type="transmembrane region" description="Helical" evidence="2">
    <location>
        <begin position="44"/>
        <end position="68"/>
    </location>
</feature>